<accession>A0A847TTH9</accession>
<dbReference type="InterPro" id="IPR025309">
    <property type="entry name" value="KTSC_dom"/>
</dbReference>
<dbReference type="Pfam" id="PF13619">
    <property type="entry name" value="KTSC"/>
    <property type="match status" value="1"/>
</dbReference>
<protein>
    <submittedName>
        <fullName evidence="2">KTSC domain-containing protein</fullName>
    </submittedName>
</protein>
<dbReference type="Proteomes" id="UP000619835">
    <property type="component" value="Unassembled WGS sequence"/>
</dbReference>
<name>A0A847TTH9_HALVO</name>
<organism evidence="2 3">
    <name type="scientific">Haloferax volcanii</name>
    <name type="common">Halobacterium volcanii</name>
    <dbReference type="NCBI Taxonomy" id="2246"/>
    <lineage>
        <taxon>Archaea</taxon>
        <taxon>Methanobacteriati</taxon>
        <taxon>Methanobacteriota</taxon>
        <taxon>Stenosarchaea group</taxon>
        <taxon>Halobacteria</taxon>
        <taxon>Halobacteriales</taxon>
        <taxon>Haloferacaceae</taxon>
        <taxon>Haloferax</taxon>
    </lineage>
</organism>
<reference evidence="2" key="1">
    <citation type="submission" date="2019-12" db="EMBL/GenBank/DDBJ databases">
        <title>Haloferax alexandrinus strain pws11.</title>
        <authorList>
            <person name="Verma D.K."/>
            <person name="Gopal K."/>
            <person name="Prasad E.S."/>
        </authorList>
    </citation>
    <scope>NUCLEOTIDE SEQUENCE</scope>
    <source>
        <strain evidence="2">Pws11</strain>
    </source>
</reference>
<evidence type="ECO:0000259" key="1">
    <source>
        <dbReference type="Pfam" id="PF13619"/>
    </source>
</evidence>
<dbReference type="AlphaFoldDB" id="A0A847TTH9"/>
<dbReference type="EMBL" id="WOWC01000001">
    <property type="protein sequence ID" value="NLV03849.1"/>
    <property type="molecule type" value="Genomic_DNA"/>
</dbReference>
<proteinExistence type="predicted"/>
<sequence>MDRTPVTSSNLRSVGYDQDEQIFEIEFNSGGVYRYFGVPSNIYADLMNASSHGKYFHSNIKDVYEYKQVR</sequence>
<comment type="caution">
    <text evidence="2">The sequence shown here is derived from an EMBL/GenBank/DDBJ whole genome shotgun (WGS) entry which is preliminary data.</text>
</comment>
<gene>
    <name evidence="2" type="ORF">GOC85_14875</name>
</gene>
<feature type="domain" description="KTSC" evidence="1">
    <location>
        <begin position="7"/>
        <end position="64"/>
    </location>
</feature>
<evidence type="ECO:0000313" key="3">
    <source>
        <dbReference type="Proteomes" id="UP000619835"/>
    </source>
</evidence>
<evidence type="ECO:0000313" key="2">
    <source>
        <dbReference type="EMBL" id="NLV03849.1"/>
    </source>
</evidence>